<gene>
    <name evidence="1" type="ORF">DDK22_35825</name>
</gene>
<name>A0A367P798_CUPNE</name>
<comment type="caution">
    <text evidence="1">The sequence shown here is derived from an EMBL/GenBank/DDBJ whole genome shotgun (WGS) entry which is preliminary data.</text>
</comment>
<accession>A0A367P798</accession>
<evidence type="ECO:0000313" key="1">
    <source>
        <dbReference type="EMBL" id="RCJ03720.1"/>
    </source>
</evidence>
<proteinExistence type="predicted"/>
<organism evidence="1 2">
    <name type="scientific">Cupriavidus necator</name>
    <name type="common">Alcaligenes eutrophus</name>
    <name type="synonym">Ralstonia eutropha</name>
    <dbReference type="NCBI Taxonomy" id="106590"/>
    <lineage>
        <taxon>Bacteria</taxon>
        <taxon>Pseudomonadati</taxon>
        <taxon>Pseudomonadota</taxon>
        <taxon>Betaproteobacteria</taxon>
        <taxon>Burkholderiales</taxon>
        <taxon>Burkholderiaceae</taxon>
        <taxon>Cupriavidus</taxon>
    </lineage>
</organism>
<sequence length="79" mass="9283">MQINQRSLRFLVEKWFDSSSFSSLRITRVLHSTLGRNHCVRVELPRTDNPVAVFFFRHDDGSWSVFPPETKRRSMTPAC</sequence>
<protein>
    <submittedName>
        <fullName evidence="1">Uncharacterized protein</fullName>
    </submittedName>
</protein>
<reference evidence="1 2" key="1">
    <citation type="submission" date="2018-04" db="EMBL/GenBank/DDBJ databases">
        <title>Cupriavidus necator CR12 genome sequencing and assembly.</title>
        <authorList>
            <person name="Ben Fekih I."/>
            <person name="Mazhar H.S."/>
            <person name="Bello S.K."/>
            <person name="Rensing C."/>
        </authorList>
    </citation>
    <scope>NUCLEOTIDE SEQUENCE [LARGE SCALE GENOMIC DNA]</scope>
    <source>
        <strain evidence="1 2">CR12</strain>
    </source>
</reference>
<evidence type="ECO:0000313" key="2">
    <source>
        <dbReference type="Proteomes" id="UP000253501"/>
    </source>
</evidence>
<dbReference type="Proteomes" id="UP000253501">
    <property type="component" value="Unassembled WGS sequence"/>
</dbReference>
<dbReference type="EMBL" id="QDHA01000131">
    <property type="protein sequence ID" value="RCJ03720.1"/>
    <property type="molecule type" value="Genomic_DNA"/>
</dbReference>
<dbReference type="AlphaFoldDB" id="A0A367P798"/>